<evidence type="ECO:0000256" key="4">
    <source>
        <dbReference type="ARBA" id="ARBA00023125"/>
    </source>
</evidence>
<dbReference type="AlphaFoldDB" id="A0A7G7W8T6"/>
<sequence length="488" mass="54702">MAHSLISWIARNNDFDTTPEGLFNSVNLNGPNIQFHEHFFTLGGFDEHILLYADAKQELWAEHLLTFLRRQHPERQIRTELLALTNVIDLAEIKTKVETWLLHLTSHEITLFFSPGTPIMQLAWYICHTTLGLNTHLVQTRAGKFSPDKLPALMRLDVERSTVPVTAIIRERQLKLGASTSTETAHLIGDSLQTVYRRAGQVAQTDNVTVLIRGESGTGKEHLAHYVHQQSARRKGPFRALNCAALADTLLESRLFGHRKGAFTGADRDTEGEFKAAEGGTLFLDEIGDISPALQVTLLRVLQSDEIQPLGGEPHKVNVRVVAATHAHLEQQCEQGLFRWDLYYRLAIAELELPPLREWSDKEREALVSHLIQKQQRALHKPQPLQFSDAARRVLMAHSFPGNVRELENLITRLYIFSPINNPLVQPEDLPSRLRTPTSVLAAEPLLLKDVVRAHAVRALTSHKGIKAQAATALGIDVRTLNKALKSG</sequence>
<evidence type="ECO:0000256" key="1">
    <source>
        <dbReference type="ARBA" id="ARBA00022741"/>
    </source>
</evidence>
<dbReference type="GO" id="GO:0003677">
    <property type="term" value="F:DNA binding"/>
    <property type="evidence" value="ECO:0007669"/>
    <property type="project" value="UniProtKB-KW"/>
</dbReference>
<dbReference type="Gene3D" id="3.40.50.300">
    <property type="entry name" value="P-loop containing nucleotide triphosphate hydrolases"/>
    <property type="match status" value="1"/>
</dbReference>
<keyword evidence="1" id="KW-0547">Nucleotide-binding</keyword>
<dbReference type="SUPFAM" id="SSF52540">
    <property type="entry name" value="P-loop containing nucleoside triphosphate hydrolases"/>
    <property type="match status" value="1"/>
</dbReference>
<dbReference type="GO" id="GO:0005524">
    <property type="term" value="F:ATP binding"/>
    <property type="evidence" value="ECO:0007669"/>
    <property type="project" value="UniProtKB-KW"/>
</dbReference>
<dbReference type="PROSITE" id="PS00676">
    <property type="entry name" value="SIGMA54_INTERACT_2"/>
    <property type="match status" value="1"/>
</dbReference>
<dbReference type="InterPro" id="IPR058031">
    <property type="entry name" value="AAA_lid_NorR"/>
</dbReference>
<dbReference type="GO" id="GO:0006355">
    <property type="term" value="P:regulation of DNA-templated transcription"/>
    <property type="evidence" value="ECO:0007669"/>
    <property type="project" value="InterPro"/>
</dbReference>
<dbReference type="Pfam" id="PF25601">
    <property type="entry name" value="AAA_lid_14"/>
    <property type="match status" value="1"/>
</dbReference>
<dbReference type="InterPro" id="IPR025944">
    <property type="entry name" value="Sigma_54_int_dom_CS"/>
</dbReference>
<dbReference type="KEGG" id="hsk:H4317_02865"/>
<evidence type="ECO:0000313" key="8">
    <source>
        <dbReference type="Proteomes" id="UP000515489"/>
    </source>
</evidence>
<feature type="domain" description="Sigma-54 factor interaction" evidence="6">
    <location>
        <begin position="191"/>
        <end position="416"/>
    </location>
</feature>
<dbReference type="FunFam" id="3.40.50.300:FF:000006">
    <property type="entry name" value="DNA-binding transcriptional regulator NtrC"/>
    <property type="match status" value="1"/>
</dbReference>
<accession>A0A7G7W8T6</accession>
<dbReference type="InterPro" id="IPR025943">
    <property type="entry name" value="Sigma_54_int_dom_ATP-bd_2"/>
</dbReference>
<dbReference type="InterPro" id="IPR003593">
    <property type="entry name" value="AAA+_ATPase"/>
</dbReference>
<reference evidence="7 8" key="1">
    <citation type="submission" date="2020-08" db="EMBL/GenBank/DDBJ databases">
        <title>Hymenobacter sp. S2-20-2 genome sequencing.</title>
        <authorList>
            <person name="Jin L."/>
        </authorList>
    </citation>
    <scope>NUCLEOTIDE SEQUENCE [LARGE SCALE GENOMIC DNA]</scope>
    <source>
        <strain evidence="7 8">S2-20-2</strain>
    </source>
</reference>
<dbReference type="Gene3D" id="1.10.8.60">
    <property type="match status" value="1"/>
</dbReference>
<dbReference type="InterPro" id="IPR002078">
    <property type="entry name" value="Sigma_54_int"/>
</dbReference>
<evidence type="ECO:0000256" key="2">
    <source>
        <dbReference type="ARBA" id="ARBA00022840"/>
    </source>
</evidence>
<dbReference type="Proteomes" id="UP000515489">
    <property type="component" value="Chromosome"/>
</dbReference>
<keyword evidence="4" id="KW-0238">DNA-binding</keyword>
<dbReference type="InterPro" id="IPR027417">
    <property type="entry name" value="P-loop_NTPase"/>
</dbReference>
<dbReference type="Gene3D" id="1.10.10.60">
    <property type="entry name" value="Homeodomain-like"/>
    <property type="match status" value="1"/>
</dbReference>
<dbReference type="RefSeq" id="WP_185888685.1">
    <property type="nucleotide sequence ID" value="NZ_CP060202.1"/>
</dbReference>
<dbReference type="PANTHER" id="PTHR32071">
    <property type="entry name" value="TRANSCRIPTIONAL REGULATORY PROTEIN"/>
    <property type="match status" value="1"/>
</dbReference>
<dbReference type="EMBL" id="CP060202">
    <property type="protein sequence ID" value="QNH62779.1"/>
    <property type="molecule type" value="Genomic_DNA"/>
</dbReference>
<dbReference type="PROSITE" id="PS50045">
    <property type="entry name" value="SIGMA54_INTERACT_4"/>
    <property type="match status" value="1"/>
</dbReference>
<keyword evidence="3" id="KW-0805">Transcription regulation</keyword>
<keyword evidence="8" id="KW-1185">Reference proteome</keyword>
<evidence type="ECO:0000313" key="7">
    <source>
        <dbReference type="EMBL" id="QNH62779.1"/>
    </source>
</evidence>
<dbReference type="CDD" id="cd00009">
    <property type="entry name" value="AAA"/>
    <property type="match status" value="1"/>
</dbReference>
<keyword evidence="2" id="KW-0067">ATP-binding</keyword>
<proteinExistence type="predicted"/>
<dbReference type="PROSITE" id="PS00688">
    <property type="entry name" value="SIGMA54_INTERACT_3"/>
    <property type="match status" value="1"/>
</dbReference>
<keyword evidence="5" id="KW-0804">Transcription</keyword>
<dbReference type="PROSITE" id="PS00675">
    <property type="entry name" value="SIGMA54_INTERACT_1"/>
    <property type="match status" value="1"/>
</dbReference>
<protein>
    <submittedName>
        <fullName evidence="7">Sigma-54-dependent Fis family transcriptional regulator</fullName>
    </submittedName>
</protein>
<organism evidence="7 8">
    <name type="scientific">Hymenobacter sediminicola</name>
    <dbReference type="NCBI Taxonomy" id="2761579"/>
    <lineage>
        <taxon>Bacteria</taxon>
        <taxon>Pseudomonadati</taxon>
        <taxon>Bacteroidota</taxon>
        <taxon>Cytophagia</taxon>
        <taxon>Cytophagales</taxon>
        <taxon>Hymenobacteraceae</taxon>
        <taxon>Hymenobacter</taxon>
    </lineage>
</organism>
<dbReference type="Pfam" id="PF00158">
    <property type="entry name" value="Sigma54_activat"/>
    <property type="match status" value="1"/>
</dbReference>
<evidence type="ECO:0000259" key="6">
    <source>
        <dbReference type="PROSITE" id="PS50045"/>
    </source>
</evidence>
<name>A0A7G7W8T6_9BACT</name>
<dbReference type="SMART" id="SM00382">
    <property type="entry name" value="AAA"/>
    <property type="match status" value="1"/>
</dbReference>
<gene>
    <name evidence="7" type="ORF">H4317_02865</name>
</gene>
<evidence type="ECO:0000256" key="3">
    <source>
        <dbReference type="ARBA" id="ARBA00023015"/>
    </source>
</evidence>
<evidence type="ECO:0000256" key="5">
    <source>
        <dbReference type="ARBA" id="ARBA00023163"/>
    </source>
</evidence>
<dbReference type="InterPro" id="IPR025662">
    <property type="entry name" value="Sigma_54_int_dom_ATP-bd_1"/>
</dbReference>